<dbReference type="InterPro" id="IPR010982">
    <property type="entry name" value="Lambda_DNA-bd_dom_sf"/>
</dbReference>
<dbReference type="SUPFAM" id="SSF47413">
    <property type="entry name" value="lambda repressor-like DNA-binding domains"/>
    <property type="match status" value="1"/>
</dbReference>
<reference evidence="2 3" key="1">
    <citation type="submission" date="2019-04" db="EMBL/GenBank/DDBJ databases">
        <title>Streptomyces piniterrae sp. nov., a heliquinomycin-producing actinomycete isolated from rhizosphere soil of Pinus yunnanensis.</title>
        <authorList>
            <person name="Zhuang X."/>
            <person name="Zhao J."/>
        </authorList>
    </citation>
    <scope>NUCLEOTIDE SEQUENCE [LARGE SCALE GENOMIC DNA]</scope>
    <source>
        <strain evidence="3">jys28</strain>
    </source>
</reference>
<gene>
    <name evidence="2" type="ORF">FCH28_22565</name>
</gene>
<dbReference type="Proteomes" id="UP000308697">
    <property type="component" value="Unassembled WGS sequence"/>
</dbReference>
<comment type="caution">
    <text evidence="2">The sequence shown here is derived from an EMBL/GenBank/DDBJ whole genome shotgun (WGS) entry which is preliminary data.</text>
</comment>
<evidence type="ECO:0000313" key="2">
    <source>
        <dbReference type="EMBL" id="TJZ50108.1"/>
    </source>
</evidence>
<dbReference type="Pfam" id="PF13560">
    <property type="entry name" value="HTH_31"/>
    <property type="match status" value="1"/>
</dbReference>
<dbReference type="OrthoDB" id="5177600at2"/>
<organism evidence="2 3">
    <name type="scientific">Streptomyces piniterrae</name>
    <dbReference type="NCBI Taxonomy" id="2571125"/>
    <lineage>
        <taxon>Bacteria</taxon>
        <taxon>Bacillati</taxon>
        <taxon>Actinomycetota</taxon>
        <taxon>Actinomycetes</taxon>
        <taxon>Kitasatosporales</taxon>
        <taxon>Streptomycetaceae</taxon>
        <taxon>Streptomyces</taxon>
    </lineage>
</organism>
<dbReference type="EMBL" id="SUMB01000008">
    <property type="protein sequence ID" value="TJZ50108.1"/>
    <property type="molecule type" value="Genomic_DNA"/>
</dbReference>
<evidence type="ECO:0000259" key="1">
    <source>
        <dbReference type="Pfam" id="PF19054"/>
    </source>
</evidence>
<dbReference type="Pfam" id="PF19054">
    <property type="entry name" value="DUF5753"/>
    <property type="match status" value="1"/>
</dbReference>
<dbReference type="RefSeq" id="WP_136741932.1">
    <property type="nucleotide sequence ID" value="NZ_SUMB01000008.1"/>
</dbReference>
<keyword evidence="3" id="KW-1185">Reference proteome</keyword>
<dbReference type="CDD" id="cd00093">
    <property type="entry name" value="HTH_XRE"/>
    <property type="match status" value="1"/>
</dbReference>
<proteinExistence type="predicted"/>
<accession>A0A4V5MKM6</accession>
<dbReference type="AlphaFoldDB" id="A0A4V5MKM6"/>
<dbReference type="GO" id="GO:0003677">
    <property type="term" value="F:DNA binding"/>
    <property type="evidence" value="ECO:0007669"/>
    <property type="project" value="InterPro"/>
</dbReference>
<dbReference type="InterPro" id="IPR043917">
    <property type="entry name" value="DUF5753"/>
</dbReference>
<protein>
    <submittedName>
        <fullName evidence="2">Helix-turn-helix domain-containing protein</fullName>
    </submittedName>
</protein>
<sequence>MADEPQLPDPYRYFGNQFQLWRKDAGVSRQEVGRAARYSVATVESVECGRRPVPPKLAEVADELFGARGKLVAGLTYLKKGKFPERSRDYFEFEEDAISVWSYQPLLIPGMLQTEEYVRALIGDHYPPLDDETAERRIRARLERQQLLTRTPPVDFNFVLYEAALYCPIGGAGVRRRQLLRLLEAGQLRNVSLQVLPFDRVAPAALNGPMVLLETPDHAHFALTEGQSTSNFTSDPAELSLLTARHGMIRTQALSVEESASFLERMVEKL</sequence>
<evidence type="ECO:0000313" key="3">
    <source>
        <dbReference type="Proteomes" id="UP000308697"/>
    </source>
</evidence>
<feature type="domain" description="DUF5753" evidence="1">
    <location>
        <begin position="88"/>
        <end position="265"/>
    </location>
</feature>
<name>A0A4V5MKM6_9ACTN</name>
<dbReference type="InterPro" id="IPR001387">
    <property type="entry name" value="Cro/C1-type_HTH"/>
</dbReference>